<reference evidence="3 4" key="1">
    <citation type="submission" date="2020-07" db="EMBL/GenBank/DDBJ databases">
        <title>MOT database genomes.</title>
        <authorList>
            <person name="Joseph S."/>
            <person name="Aduse-Opoku J."/>
            <person name="Hashim A."/>
            <person name="Wade W."/>
            <person name="Curtis M."/>
        </authorList>
    </citation>
    <scope>NUCLEOTIDE SEQUENCE [LARGE SCALE GENOMIC DNA]</scope>
    <source>
        <strain evidence="3 4">DSM 100099</strain>
    </source>
</reference>
<evidence type="ECO:0000313" key="4">
    <source>
        <dbReference type="Proteomes" id="UP000561011"/>
    </source>
</evidence>
<dbReference type="Pfam" id="PF00583">
    <property type="entry name" value="Acetyltransf_1"/>
    <property type="match status" value="1"/>
</dbReference>
<evidence type="ECO:0000259" key="2">
    <source>
        <dbReference type="PROSITE" id="PS51186"/>
    </source>
</evidence>
<protein>
    <submittedName>
        <fullName evidence="3">GNAT family N-acetyltransferase</fullName>
    </submittedName>
</protein>
<sequence length="230" mass="25172">MGHHPGCRLLRVNETTPTTTTSQPRFTIRPAQTTDPAEVDRLYDICLRTGASGEDASPLSERPRLLGDVYLGAYLRLEPELAFVLVDGSVEGPEAVVGYVIGTRDTAAFEETLEREWWPEVEQRYPAGSAPEGSYDAGIVSRVHDRSRTDPAVVAEFPAHLHVDLLPEGQGGGNGRRMLETLFDALRDLGVPGVHLGVGADNTRAIGFYEHLGFRRLGDGGWQLGLDLRR</sequence>
<dbReference type="Gene3D" id="3.40.630.30">
    <property type="match status" value="1"/>
</dbReference>
<gene>
    <name evidence="3" type="ORF">HZZ10_11755</name>
</gene>
<comment type="caution">
    <text evidence="3">The sequence shown here is derived from an EMBL/GenBank/DDBJ whole genome shotgun (WGS) entry which is preliminary data.</text>
</comment>
<dbReference type="Proteomes" id="UP000561011">
    <property type="component" value="Unassembled WGS sequence"/>
</dbReference>
<dbReference type="SUPFAM" id="SSF55729">
    <property type="entry name" value="Acyl-CoA N-acyltransferases (Nat)"/>
    <property type="match status" value="1"/>
</dbReference>
<dbReference type="InterPro" id="IPR000182">
    <property type="entry name" value="GNAT_dom"/>
</dbReference>
<keyword evidence="3" id="KW-0808">Transferase</keyword>
<dbReference type="PROSITE" id="PS51186">
    <property type="entry name" value="GNAT"/>
    <property type="match status" value="1"/>
</dbReference>
<dbReference type="InterPro" id="IPR016181">
    <property type="entry name" value="Acyl_CoA_acyltransferase"/>
</dbReference>
<proteinExistence type="predicted"/>
<dbReference type="GO" id="GO:0016747">
    <property type="term" value="F:acyltransferase activity, transferring groups other than amino-acyl groups"/>
    <property type="evidence" value="ECO:0007669"/>
    <property type="project" value="InterPro"/>
</dbReference>
<organism evidence="3 4">
    <name type="scientific">Sanguibacter inulinus</name>
    <dbReference type="NCBI Taxonomy" id="60922"/>
    <lineage>
        <taxon>Bacteria</taxon>
        <taxon>Bacillati</taxon>
        <taxon>Actinomycetota</taxon>
        <taxon>Actinomycetes</taxon>
        <taxon>Micrococcales</taxon>
        <taxon>Sanguibacteraceae</taxon>
        <taxon>Sanguibacter</taxon>
    </lineage>
</organism>
<keyword evidence="4" id="KW-1185">Reference proteome</keyword>
<dbReference type="PANTHER" id="PTHR13170:SF16">
    <property type="entry name" value="PROTEIN O-GLCNACASE"/>
    <property type="match status" value="1"/>
</dbReference>
<feature type="domain" description="N-acetyltransferase" evidence="2">
    <location>
        <begin position="96"/>
        <end position="230"/>
    </location>
</feature>
<name>A0A853EUF1_9MICO</name>
<accession>A0A853EUF1</accession>
<evidence type="ECO:0000313" key="3">
    <source>
        <dbReference type="EMBL" id="NYS94189.1"/>
    </source>
</evidence>
<dbReference type="AlphaFoldDB" id="A0A853EUF1"/>
<feature type="region of interest" description="Disordered" evidence="1">
    <location>
        <begin position="1"/>
        <end position="24"/>
    </location>
</feature>
<evidence type="ECO:0000256" key="1">
    <source>
        <dbReference type="SAM" id="MobiDB-lite"/>
    </source>
</evidence>
<dbReference type="InterPro" id="IPR051822">
    <property type="entry name" value="Glycosyl_Hydrolase_84"/>
</dbReference>
<dbReference type="PANTHER" id="PTHR13170">
    <property type="entry name" value="O-GLCNACASE"/>
    <property type="match status" value="1"/>
</dbReference>
<dbReference type="EMBL" id="JACBYE010000028">
    <property type="protein sequence ID" value="NYS94189.1"/>
    <property type="molecule type" value="Genomic_DNA"/>
</dbReference>